<gene>
    <name evidence="2" type="ORF">F1C09_10135</name>
</gene>
<name>A0A5M9YZC0_9LACO</name>
<dbReference type="EMBL" id="VUAV01000130">
    <property type="protein sequence ID" value="KAA8811323.1"/>
    <property type="molecule type" value="Genomic_DNA"/>
</dbReference>
<feature type="non-terminal residue" evidence="2">
    <location>
        <position position="1"/>
    </location>
</feature>
<dbReference type="Proteomes" id="UP000324504">
    <property type="component" value="Unassembled WGS sequence"/>
</dbReference>
<keyword evidence="1" id="KW-0812">Transmembrane</keyword>
<keyword evidence="1" id="KW-0472">Membrane</keyword>
<accession>A0A5M9YZC0</accession>
<protein>
    <submittedName>
        <fullName evidence="2">Uncharacterized protein</fullName>
    </submittedName>
</protein>
<comment type="caution">
    <text evidence="2">The sequence shown here is derived from an EMBL/GenBank/DDBJ whole genome shotgun (WGS) entry which is preliminary data.</text>
</comment>
<dbReference type="AlphaFoldDB" id="A0A5M9YZC0"/>
<evidence type="ECO:0000256" key="1">
    <source>
        <dbReference type="SAM" id="Phobius"/>
    </source>
</evidence>
<keyword evidence="1" id="KW-1133">Transmembrane helix</keyword>
<evidence type="ECO:0000313" key="3">
    <source>
        <dbReference type="Proteomes" id="UP000324504"/>
    </source>
</evidence>
<dbReference type="RefSeq" id="WP_150398784.1">
    <property type="nucleotide sequence ID" value="NZ_VUAV01000130.1"/>
</dbReference>
<organism evidence="2 3">
    <name type="scientific">Lactobacillus crispatus</name>
    <dbReference type="NCBI Taxonomy" id="47770"/>
    <lineage>
        <taxon>Bacteria</taxon>
        <taxon>Bacillati</taxon>
        <taxon>Bacillota</taxon>
        <taxon>Bacilli</taxon>
        <taxon>Lactobacillales</taxon>
        <taxon>Lactobacillaceae</taxon>
        <taxon>Lactobacillus</taxon>
    </lineage>
</organism>
<evidence type="ECO:0000313" key="2">
    <source>
        <dbReference type="EMBL" id="KAA8811323.1"/>
    </source>
</evidence>
<reference evidence="2 3" key="1">
    <citation type="submission" date="2019-09" db="EMBL/GenBank/DDBJ databases">
        <title>Comparative analysis of L. crispatus genomes revealed niche specific adaptation to different host and body sites.</title>
        <authorList>
            <person name="Pan M."/>
            <person name="Hidalgo-Cantabrana C."/>
            <person name="Barrangou R."/>
        </authorList>
    </citation>
    <scope>NUCLEOTIDE SEQUENCE [LARGE SCALE GENOMIC DNA]</scope>
    <source>
        <strain evidence="2 3">NCK2488</strain>
    </source>
</reference>
<feature type="transmembrane region" description="Helical" evidence="1">
    <location>
        <begin position="23"/>
        <end position="44"/>
    </location>
</feature>
<proteinExistence type="predicted"/>
<sequence length="86" mass="10170">FMAFLFNTWCCTSILNPGTFFEIYQVKIFIFLFLFDIIVAERVMSAPRMKRLSKMFLMTSADRKKFEGVEKPLRTFSLVTFSFCPK</sequence>